<comment type="caution">
    <text evidence="4">The sequence shown here is derived from an EMBL/GenBank/DDBJ whole genome shotgun (WGS) entry which is preliminary data.</text>
</comment>
<dbReference type="Proteomes" id="UP000808146">
    <property type="component" value="Unassembled WGS sequence"/>
</dbReference>
<reference evidence="4" key="1">
    <citation type="submission" date="2020-10" db="EMBL/GenBank/DDBJ databases">
        <title>Connecting structure to function with the recovery of over 1000 high-quality activated sludge metagenome-assembled genomes encoding full-length rRNA genes using long-read sequencing.</title>
        <authorList>
            <person name="Singleton C.M."/>
            <person name="Petriglieri F."/>
            <person name="Kristensen J.M."/>
            <person name="Kirkegaard R.H."/>
            <person name="Michaelsen T.Y."/>
            <person name="Andersen M.H."/>
            <person name="Karst S.M."/>
            <person name="Dueholm M.S."/>
            <person name="Nielsen P.H."/>
            <person name="Albertsen M."/>
        </authorList>
    </citation>
    <scope>NUCLEOTIDE SEQUENCE</scope>
    <source>
        <strain evidence="4">OdNE_18-Q3-R46-58_BAT3C.305</strain>
    </source>
</reference>
<dbReference type="GO" id="GO:0003677">
    <property type="term" value="F:DNA binding"/>
    <property type="evidence" value="ECO:0007669"/>
    <property type="project" value="InterPro"/>
</dbReference>
<dbReference type="NCBIfam" id="TIGR02293">
    <property type="entry name" value="TAS_TIGR02293"/>
    <property type="match status" value="1"/>
</dbReference>
<evidence type="ECO:0000313" key="4">
    <source>
        <dbReference type="EMBL" id="MBK8890161.1"/>
    </source>
</evidence>
<evidence type="ECO:0000313" key="5">
    <source>
        <dbReference type="Proteomes" id="UP000808146"/>
    </source>
</evidence>
<organism evidence="4 5">
    <name type="scientific">Candidatus Dechloromonas phosphorivorans</name>
    <dbReference type="NCBI Taxonomy" id="2899244"/>
    <lineage>
        <taxon>Bacteria</taxon>
        <taxon>Pseudomonadati</taxon>
        <taxon>Pseudomonadota</taxon>
        <taxon>Betaproteobacteria</taxon>
        <taxon>Rhodocyclales</taxon>
        <taxon>Azonexaceae</taxon>
        <taxon>Dechloromonas</taxon>
    </lineage>
</organism>
<accession>A0A9D7LM62</accession>
<dbReference type="InterPro" id="IPR024467">
    <property type="entry name" value="Xre/MbcA/ParS-like_toxin-bd"/>
</dbReference>
<protein>
    <submittedName>
        <fullName evidence="4">DUF2384 domain-containing protein</fullName>
    </submittedName>
</protein>
<evidence type="ECO:0000259" key="2">
    <source>
        <dbReference type="Pfam" id="PF09722"/>
    </source>
</evidence>
<proteinExistence type="predicted"/>
<dbReference type="AlphaFoldDB" id="A0A9D7LM62"/>
<dbReference type="InterPro" id="IPR011979">
    <property type="entry name" value="Antitox_Xre"/>
</dbReference>
<feature type="domain" description="Antitoxin Xre/MbcA/ParS-like toxin-binding" evidence="2">
    <location>
        <begin position="138"/>
        <end position="187"/>
    </location>
</feature>
<evidence type="ECO:0000259" key="3">
    <source>
        <dbReference type="Pfam" id="PF20432"/>
    </source>
</evidence>
<feature type="domain" description="Antitoxin Xre-like helix-turn-helix" evidence="3">
    <location>
        <begin position="73"/>
        <end position="131"/>
    </location>
</feature>
<dbReference type="InterPro" id="IPR046847">
    <property type="entry name" value="Xre-like_HTH"/>
</dbReference>
<gene>
    <name evidence="4" type="ORF">IPN75_07030</name>
</gene>
<dbReference type="EMBL" id="JADKBR010000005">
    <property type="protein sequence ID" value="MBK8890161.1"/>
    <property type="molecule type" value="Genomic_DNA"/>
</dbReference>
<sequence length="190" mass="19990">MAKAILEPQQNKVSGGRDSGQSVAGAGSRVEQVRAEYVVSAGRPAAALVAQGAAGAWVLYRNQFLSSSAQTQISEIRKGASASNLIGMAEALHVPRERIYQLIGLSASTAKRKLARDETLDPPMTERLNRIGAIEKLAEDTFGDPVMASAWLQTSNLGLGNLAPLSLLDTEIGCREVSRVLNAIAYGGAA</sequence>
<name>A0A9D7LM62_9RHOO</name>
<feature type="region of interest" description="Disordered" evidence="1">
    <location>
        <begin position="1"/>
        <end position="27"/>
    </location>
</feature>
<dbReference type="Pfam" id="PF20432">
    <property type="entry name" value="Xre-like-HTH"/>
    <property type="match status" value="1"/>
</dbReference>
<dbReference type="Pfam" id="PF09722">
    <property type="entry name" value="Xre_MbcA_ParS_C"/>
    <property type="match status" value="1"/>
</dbReference>
<evidence type="ECO:0000256" key="1">
    <source>
        <dbReference type="SAM" id="MobiDB-lite"/>
    </source>
</evidence>